<keyword evidence="3" id="KW-1185">Reference proteome</keyword>
<proteinExistence type="predicted"/>
<dbReference type="Pfam" id="PF01705">
    <property type="entry name" value="CX"/>
    <property type="match status" value="1"/>
</dbReference>
<evidence type="ECO:0000313" key="3">
    <source>
        <dbReference type="Proteomes" id="UP000887540"/>
    </source>
</evidence>
<evidence type="ECO:0000313" key="4">
    <source>
        <dbReference type="WBParaSite" id="ACRNAN_scaffold5846.g32848.t1"/>
    </source>
</evidence>
<sequence>MAEEVVTVMEEVVTVAETVVEEVVPVVETVVEEVETVVVVEVLGGGFGGRGSSGSRGSSGTFGGNSGGFQSGGHVGAPSGGFNQPKAGGGFGGGGFGGAPARSSFSSHGSGMGSPSSGGAFKSALAGAAIGGLAGVAVGGLIAHATSPFSYGGHSYYWGPEYYKSSSGQFMCSMPLNDLIKNTPTVTTTAAPGANGTTVSDPNNVLQNLRFENGSKPHSIVWSCKTGTEVCCGTECCPNPQASSGSTGSSIAGIII</sequence>
<evidence type="ECO:0000259" key="2">
    <source>
        <dbReference type="Pfam" id="PF01705"/>
    </source>
</evidence>
<protein>
    <submittedName>
        <fullName evidence="4">CX domain-containing protein</fullName>
    </submittedName>
</protein>
<dbReference type="Proteomes" id="UP000887540">
    <property type="component" value="Unplaced"/>
</dbReference>
<accession>A0A914E5A9</accession>
<feature type="region of interest" description="Disordered" evidence="1">
    <location>
        <begin position="50"/>
        <end position="84"/>
    </location>
</feature>
<dbReference type="PANTHER" id="PTHR47520">
    <property type="entry name" value="CX DOMAIN-CONTAINING PROTEIN-RELATED"/>
    <property type="match status" value="1"/>
</dbReference>
<name>A0A914E5A9_9BILA</name>
<dbReference type="PANTHER" id="PTHR47520:SF8">
    <property type="entry name" value="CX DOMAIN-CONTAINING PROTEIN"/>
    <property type="match status" value="1"/>
</dbReference>
<evidence type="ECO:0000256" key="1">
    <source>
        <dbReference type="SAM" id="MobiDB-lite"/>
    </source>
</evidence>
<dbReference type="InterPro" id="IPR002619">
    <property type="entry name" value="CX"/>
</dbReference>
<feature type="domain" description="CX" evidence="2">
    <location>
        <begin position="199"/>
        <end position="237"/>
    </location>
</feature>
<dbReference type="WBParaSite" id="ACRNAN_scaffold5846.g32848.t1">
    <property type="protein sequence ID" value="ACRNAN_scaffold5846.g32848.t1"/>
    <property type="gene ID" value="ACRNAN_scaffold5846.g32848"/>
</dbReference>
<reference evidence="4" key="1">
    <citation type="submission" date="2022-11" db="UniProtKB">
        <authorList>
            <consortium name="WormBaseParasite"/>
        </authorList>
    </citation>
    <scope>IDENTIFICATION</scope>
</reference>
<organism evidence="3 4">
    <name type="scientific">Acrobeloides nanus</name>
    <dbReference type="NCBI Taxonomy" id="290746"/>
    <lineage>
        <taxon>Eukaryota</taxon>
        <taxon>Metazoa</taxon>
        <taxon>Ecdysozoa</taxon>
        <taxon>Nematoda</taxon>
        <taxon>Chromadorea</taxon>
        <taxon>Rhabditida</taxon>
        <taxon>Tylenchina</taxon>
        <taxon>Cephalobomorpha</taxon>
        <taxon>Cephaloboidea</taxon>
        <taxon>Cephalobidae</taxon>
        <taxon>Acrobeloides</taxon>
    </lineage>
</organism>
<feature type="compositionally biased region" description="Gly residues" evidence="1">
    <location>
        <begin position="60"/>
        <end position="79"/>
    </location>
</feature>
<dbReference type="AlphaFoldDB" id="A0A914E5A9"/>